<dbReference type="EMBL" id="BGZL01000014">
    <property type="protein sequence ID" value="GBQ02964.1"/>
    <property type="molecule type" value="Genomic_DNA"/>
</dbReference>
<sequence length="47" mass="5161">MLRTGRLRTPKGWLSLHFDTNLSTDAGSPATEDSGISPDRTFTGWLP</sequence>
<reference evidence="2 3" key="1">
    <citation type="submission" date="2018-07" db="EMBL/GenBank/DDBJ databases">
        <title>Whole Genome Shotgun Sequence of Streptomyces spongiicola strain 531S.</title>
        <authorList>
            <person name="Dohra H."/>
            <person name="Kodani S."/>
        </authorList>
    </citation>
    <scope>NUCLEOTIDE SEQUENCE [LARGE SCALE GENOMIC DNA]</scope>
    <source>
        <strain evidence="2 3">531S</strain>
    </source>
</reference>
<protein>
    <submittedName>
        <fullName evidence="2">Uncharacterized protein</fullName>
    </submittedName>
</protein>
<dbReference type="AlphaFoldDB" id="A0A388T455"/>
<gene>
    <name evidence="2" type="ORF">SSP531S_44280</name>
</gene>
<evidence type="ECO:0000313" key="2">
    <source>
        <dbReference type="EMBL" id="GBQ02964.1"/>
    </source>
</evidence>
<dbReference type="RefSeq" id="WP_172607808.1">
    <property type="nucleotide sequence ID" value="NZ_BGZL01000014.1"/>
</dbReference>
<evidence type="ECO:0000256" key="1">
    <source>
        <dbReference type="SAM" id="MobiDB-lite"/>
    </source>
</evidence>
<organism evidence="2 3">
    <name type="scientific">Streptomyces spongiicola</name>
    <dbReference type="NCBI Taxonomy" id="1690221"/>
    <lineage>
        <taxon>Bacteria</taxon>
        <taxon>Bacillati</taxon>
        <taxon>Actinomycetota</taxon>
        <taxon>Actinomycetes</taxon>
        <taxon>Kitasatosporales</taxon>
        <taxon>Streptomycetaceae</taxon>
        <taxon>Streptomyces</taxon>
    </lineage>
</organism>
<comment type="caution">
    <text evidence="2">The sequence shown here is derived from an EMBL/GenBank/DDBJ whole genome shotgun (WGS) entry which is preliminary data.</text>
</comment>
<proteinExistence type="predicted"/>
<feature type="region of interest" description="Disordered" evidence="1">
    <location>
        <begin position="24"/>
        <end position="47"/>
    </location>
</feature>
<dbReference type="Proteomes" id="UP000265354">
    <property type="component" value="Unassembled WGS sequence"/>
</dbReference>
<name>A0A388T455_9ACTN</name>
<accession>A0A388T455</accession>
<evidence type="ECO:0000313" key="3">
    <source>
        <dbReference type="Proteomes" id="UP000265354"/>
    </source>
</evidence>